<evidence type="ECO:0000313" key="2">
    <source>
        <dbReference type="EMBL" id="QBQ07735.1"/>
    </source>
</evidence>
<reference evidence="2 3" key="1">
    <citation type="submission" date="2019-03" db="EMBL/GenBank/DDBJ databases">
        <title>Complete genome sequence of Spiroplasma gladiatoris TG-1 (DSM 22552).</title>
        <authorList>
            <person name="Lin Y.-C."/>
            <person name="Chou L."/>
            <person name="Kuo C.-H."/>
        </authorList>
    </citation>
    <scope>NUCLEOTIDE SEQUENCE [LARGE SCALE GENOMIC DNA]</scope>
    <source>
        <strain evidence="2 3">TG-1</strain>
    </source>
</reference>
<evidence type="ECO:0000256" key="1">
    <source>
        <dbReference type="SAM" id="Phobius"/>
    </source>
</evidence>
<dbReference type="OrthoDB" id="389596at2"/>
<proteinExistence type="predicted"/>
<keyword evidence="1" id="KW-1133">Transmembrane helix</keyword>
<protein>
    <submittedName>
        <fullName evidence="2">Uncharacterized protein</fullName>
    </submittedName>
</protein>
<dbReference type="AlphaFoldDB" id="A0A4P7AH34"/>
<keyword evidence="1" id="KW-0812">Transmembrane</keyword>
<keyword evidence="3" id="KW-1185">Reference proteome</keyword>
<feature type="transmembrane region" description="Helical" evidence="1">
    <location>
        <begin position="6"/>
        <end position="29"/>
    </location>
</feature>
<organism evidence="2 3">
    <name type="scientific">Spiroplasma gladiatoris</name>
    <dbReference type="NCBI Taxonomy" id="2143"/>
    <lineage>
        <taxon>Bacteria</taxon>
        <taxon>Bacillati</taxon>
        <taxon>Mycoplasmatota</taxon>
        <taxon>Mollicutes</taxon>
        <taxon>Entomoplasmatales</taxon>
        <taxon>Spiroplasmataceae</taxon>
        <taxon>Spiroplasma</taxon>
    </lineage>
</organism>
<dbReference type="EMBL" id="CP038013">
    <property type="protein sequence ID" value="QBQ07735.1"/>
    <property type="molecule type" value="Genomic_DNA"/>
</dbReference>
<name>A0A4P7AH34_9MOLU</name>
<evidence type="ECO:0000313" key="3">
    <source>
        <dbReference type="Proteomes" id="UP000294309"/>
    </source>
</evidence>
<sequence>MQNRDLLLTIFISIWLLALLTTGLLAYFYSKRIKGFKVINDKYLKEFEEAQKIFTLKEIDIDYELPKDQKCFYNKKLVSIFFKKNKIKDNQDKIKINDYKNYFLTNKLKKDLVNIYLTNKNLVIEFSENFLKVDIKEIESIVCYTFFIDSWKTGIELIIKNKRYLIDCHDFDLVLSYQTLIKERNNE</sequence>
<dbReference type="RefSeq" id="WP_134297524.1">
    <property type="nucleotide sequence ID" value="NZ_CP038013.1"/>
</dbReference>
<gene>
    <name evidence="2" type="ORF">SGLAD_v1c05360</name>
</gene>
<accession>A0A4P7AH34</accession>
<keyword evidence="1" id="KW-0472">Membrane</keyword>
<dbReference type="Proteomes" id="UP000294309">
    <property type="component" value="Chromosome"/>
</dbReference>
<dbReference type="KEGG" id="sgq:SGLAD_v1c05360"/>